<sequence length="195" mass="22589">MSKKEIRNRMKDQLSILGKEQYQLYSTEIENLFFRDNIVQNSSVIGLTISTFPEVHTKEIIQRLWDMGKSVVVPKCSPKDRSMNFYMIESFEQLEVVYMQLLEPNPLKASLVQPSDIDLLVVPGIVYNKSGYRIGYGGGYYDRFLKSYMNHTMSLAFECQLSDEVIPESFDLPVDQIITNKQVIHCKSNREEGIR</sequence>
<protein>
    <recommendedName>
        <fullName evidence="5">5-formyltetrahydrofolate cyclo-ligase</fullName>
        <ecNumber evidence="5">6.3.3.2</ecNumber>
    </recommendedName>
</protein>
<keyword evidence="2 4" id="KW-0547">Nucleotide-binding</keyword>
<keyword evidence="5" id="KW-0460">Magnesium</keyword>
<organism evidence="6 7">
    <name type="scientific">Psychrobacillus insolitus</name>
    <dbReference type="NCBI Taxonomy" id="1461"/>
    <lineage>
        <taxon>Bacteria</taxon>
        <taxon>Bacillati</taxon>
        <taxon>Bacillota</taxon>
        <taxon>Bacilli</taxon>
        <taxon>Bacillales</taxon>
        <taxon>Bacillaceae</taxon>
        <taxon>Psychrobacillus</taxon>
    </lineage>
</organism>
<accession>A0A2W7N5K3</accession>
<dbReference type="RefSeq" id="WP_111437907.1">
    <property type="nucleotide sequence ID" value="NZ_QKZI01000001.1"/>
</dbReference>
<dbReference type="GO" id="GO:0030272">
    <property type="term" value="F:5-formyltetrahydrofolate cyclo-ligase activity"/>
    <property type="evidence" value="ECO:0007669"/>
    <property type="project" value="UniProtKB-EC"/>
</dbReference>
<reference evidence="6 7" key="1">
    <citation type="submission" date="2018-06" db="EMBL/GenBank/DDBJ databases">
        <title>Genomic Encyclopedia of Type Strains, Phase IV (KMG-IV): sequencing the most valuable type-strain genomes for metagenomic binning, comparative biology and taxonomic classification.</title>
        <authorList>
            <person name="Goeker M."/>
        </authorList>
    </citation>
    <scope>NUCLEOTIDE SEQUENCE [LARGE SCALE GENOMIC DNA]</scope>
    <source>
        <strain evidence="6 7">DSM 5</strain>
    </source>
</reference>
<dbReference type="EMBL" id="QKZI01000001">
    <property type="protein sequence ID" value="PZX07223.1"/>
    <property type="molecule type" value="Genomic_DNA"/>
</dbReference>
<dbReference type="GO" id="GO:0009396">
    <property type="term" value="P:folic acid-containing compound biosynthetic process"/>
    <property type="evidence" value="ECO:0007669"/>
    <property type="project" value="TreeGrafter"/>
</dbReference>
<keyword evidence="5" id="KW-0479">Metal-binding</keyword>
<keyword evidence="3 4" id="KW-0067">ATP-binding</keyword>
<dbReference type="Gene3D" id="3.40.50.10420">
    <property type="entry name" value="NagB/RpiA/CoA transferase-like"/>
    <property type="match status" value="1"/>
</dbReference>
<dbReference type="Pfam" id="PF01812">
    <property type="entry name" value="5-FTHF_cyc-lig"/>
    <property type="match status" value="1"/>
</dbReference>
<comment type="catalytic activity">
    <reaction evidence="5">
        <text>(6S)-5-formyl-5,6,7,8-tetrahydrofolate + ATP = (6R)-5,10-methenyltetrahydrofolate + ADP + phosphate</text>
        <dbReference type="Rhea" id="RHEA:10488"/>
        <dbReference type="ChEBI" id="CHEBI:30616"/>
        <dbReference type="ChEBI" id="CHEBI:43474"/>
        <dbReference type="ChEBI" id="CHEBI:57455"/>
        <dbReference type="ChEBI" id="CHEBI:57457"/>
        <dbReference type="ChEBI" id="CHEBI:456216"/>
        <dbReference type="EC" id="6.3.3.2"/>
    </reaction>
</comment>
<evidence type="ECO:0000256" key="4">
    <source>
        <dbReference type="PIRSR" id="PIRSR006806-1"/>
    </source>
</evidence>
<dbReference type="PANTHER" id="PTHR23407">
    <property type="entry name" value="ATPASE INHIBITOR/5-FORMYLTETRAHYDROFOLATE CYCLO-LIGASE"/>
    <property type="match status" value="1"/>
</dbReference>
<evidence type="ECO:0000256" key="5">
    <source>
        <dbReference type="RuleBase" id="RU361279"/>
    </source>
</evidence>
<dbReference type="NCBIfam" id="TIGR02727">
    <property type="entry name" value="MTHFS_bact"/>
    <property type="match status" value="1"/>
</dbReference>
<dbReference type="SUPFAM" id="SSF100950">
    <property type="entry name" value="NagB/RpiA/CoA transferase-like"/>
    <property type="match status" value="1"/>
</dbReference>
<dbReference type="OrthoDB" id="9801938at2"/>
<comment type="cofactor">
    <cofactor evidence="5">
        <name>Mg(2+)</name>
        <dbReference type="ChEBI" id="CHEBI:18420"/>
    </cofactor>
</comment>
<feature type="binding site" evidence="4">
    <location>
        <begin position="3"/>
        <end position="7"/>
    </location>
    <ligand>
        <name>ATP</name>
        <dbReference type="ChEBI" id="CHEBI:30616"/>
    </ligand>
</feature>
<evidence type="ECO:0000256" key="2">
    <source>
        <dbReference type="ARBA" id="ARBA00022741"/>
    </source>
</evidence>
<dbReference type="PIRSF" id="PIRSF006806">
    <property type="entry name" value="FTHF_cligase"/>
    <property type="match status" value="1"/>
</dbReference>
<feature type="binding site" evidence="4">
    <location>
        <position position="54"/>
    </location>
    <ligand>
        <name>substrate</name>
    </ligand>
</feature>
<keyword evidence="6" id="KW-0436">Ligase</keyword>
<comment type="caution">
    <text evidence="6">The sequence shown here is derived from an EMBL/GenBank/DDBJ whole genome shotgun (WGS) entry which is preliminary data.</text>
</comment>
<dbReference type="AlphaFoldDB" id="A0A2W7N5K3"/>
<proteinExistence type="inferred from homology"/>
<evidence type="ECO:0000313" key="6">
    <source>
        <dbReference type="EMBL" id="PZX07223.1"/>
    </source>
</evidence>
<evidence type="ECO:0000256" key="1">
    <source>
        <dbReference type="ARBA" id="ARBA00010638"/>
    </source>
</evidence>
<dbReference type="InterPro" id="IPR002698">
    <property type="entry name" value="FTHF_cligase"/>
</dbReference>
<dbReference type="GO" id="GO:0035999">
    <property type="term" value="P:tetrahydrofolate interconversion"/>
    <property type="evidence" value="ECO:0007669"/>
    <property type="project" value="TreeGrafter"/>
</dbReference>
<name>A0A2W7N5K3_9BACI</name>
<gene>
    <name evidence="6" type="ORF">C7437_101333</name>
</gene>
<dbReference type="GO" id="GO:0005524">
    <property type="term" value="F:ATP binding"/>
    <property type="evidence" value="ECO:0007669"/>
    <property type="project" value="UniProtKB-KW"/>
</dbReference>
<feature type="binding site" evidence="4">
    <location>
        <begin position="133"/>
        <end position="141"/>
    </location>
    <ligand>
        <name>ATP</name>
        <dbReference type="ChEBI" id="CHEBI:30616"/>
    </ligand>
</feature>
<dbReference type="GO" id="GO:0046872">
    <property type="term" value="F:metal ion binding"/>
    <property type="evidence" value="ECO:0007669"/>
    <property type="project" value="UniProtKB-KW"/>
</dbReference>
<evidence type="ECO:0000256" key="3">
    <source>
        <dbReference type="ARBA" id="ARBA00022840"/>
    </source>
</evidence>
<dbReference type="InterPro" id="IPR037171">
    <property type="entry name" value="NagB/RpiA_transferase-like"/>
</dbReference>
<comment type="similarity">
    <text evidence="1 5">Belongs to the 5-formyltetrahydrofolate cyclo-ligase family.</text>
</comment>
<feature type="binding site" evidence="4">
    <location>
        <position position="49"/>
    </location>
    <ligand>
        <name>substrate</name>
    </ligand>
</feature>
<keyword evidence="7" id="KW-1185">Reference proteome</keyword>
<dbReference type="EC" id="6.3.3.2" evidence="5"/>
<evidence type="ECO:0000313" key="7">
    <source>
        <dbReference type="Proteomes" id="UP000248646"/>
    </source>
</evidence>
<dbReference type="InterPro" id="IPR024185">
    <property type="entry name" value="FTHF_cligase-like_sf"/>
</dbReference>
<dbReference type="PANTHER" id="PTHR23407:SF1">
    <property type="entry name" value="5-FORMYLTETRAHYDROFOLATE CYCLO-LIGASE"/>
    <property type="match status" value="1"/>
</dbReference>
<dbReference type="Proteomes" id="UP000248646">
    <property type="component" value="Unassembled WGS sequence"/>
</dbReference>